<feature type="compositionally biased region" description="Basic and acidic residues" evidence="1">
    <location>
        <begin position="1"/>
        <end position="12"/>
    </location>
</feature>
<name>A0A2Z7C0D3_9LAMI</name>
<reference evidence="2 3" key="1">
    <citation type="journal article" date="2015" name="Proc. Natl. Acad. Sci. U.S.A.">
        <title>The resurrection genome of Boea hygrometrica: A blueprint for survival of dehydration.</title>
        <authorList>
            <person name="Xiao L."/>
            <person name="Yang G."/>
            <person name="Zhang L."/>
            <person name="Yang X."/>
            <person name="Zhao S."/>
            <person name="Ji Z."/>
            <person name="Zhou Q."/>
            <person name="Hu M."/>
            <person name="Wang Y."/>
            <person name="Chen M."/>
            <person name="Xu Y."/>
            <person name="Jin H."/>
            <person name="Xiao X."/>
            <person name="Hu G."/>
            <person name="Bao F."/>
            <person name="Hu Y."/>
            <person name="Wan P."/>
            <person name="Li L."/>
            <person name="Deng X."/>
            <person name="Kuang T."/>
            <person name="Xiang C."/>
            <person name="Zhu J.K."/>
            <person name="Oliver M.J."/>
            <person name="He Y."/>
        </authorList>
    </citation>
    <scope>NUCLEOTIDE SEQUENCE [LARGE SCALE GENOMIC DNA]</scope>
    <source>
        <strain evidence="3">cv. XS01</strain>
    </source>
</reference>
<proteinExistence type="predicted"/>
<feature type="region of interest" description="Disordered" evidence="1">
    <location>
        <begin position="1"/>
        <end position="63"/>
    </location>
</feature>
<evidence type="ECO:0000313" key="2">
    <source>
        <dbReference type="EMBL" id="KZV40209.1"/>
    </source>
</evidence>
<accession>A0A2Z7C0D3</accession>
<gene>
    <name evidence="2" type="ORF">F511_20242</name>
</gene>
<feature type="compositionally biased region" description="Basic and acidic residues" evidence="1">
    <location>
        <begin position="28"/>
        <end position="41"/>
    </location>
</feature>
<dbReference type="AlphaFoldDB" id="A0A2Z7C0D3"/>
<protein>
    <submittedName>
        <fullName evidence="2">Uncharacterized protein</fullName>
    </submittedName>
</protein>
<organism evidence="2 3">
    <name type="scientific">Dorcoceras hygrometricum</name>
    <dbReference type="NCBI Taxonomy" id="472368"/>
    <lineage>
        <taxon>Eukaryota</taxon>
        <taxon>Viridiplantae</taxon>
        <taxon>Streptophyta</taxon>
        <taxon>Embryophyta</taxon>
        <taxon>Tracheophyta</taxon>
        <taxon>Spermatophyta</taxon>
        <taxon>Magnoliopsida</taxon>
        <taxon>eudicotyledons</taxon>
        <taxon>Gunneridae</taxon>
        <taxon>Pentapetalae</taxon>
        <taxon>asterids</taxon>
        <taxon>lamiids</taxon>
        <taxon>Lamiales</taxon>
        <taxon>Gesneriaceae</taxon>
        <taxon>Didymocarpoideae</taxon>
        <taxon>Trichosporeae</taxon>
        <taxon>Loxocarpinae</taxon>
        <taxon>Dorcoceras</taxon>
    </lineage>
</organism>
<evidence type="ECO:0000256" key="1">
    <source>
        <dbReference type="SAM" id="MobiDB-lite"/>
    </source>
</evidence>
<dbReference type="EMBL" id="KV000494">
    <property type="protein sequence ID" value="KZV40209.1"/>
    <property type="molecule type" value="Genomic_DNA"/>
</dbReference>
<dbReference type="Proteomes" id="UP000250235">
    <property type="component" value="Unassembled WGS sequence"/>
</dbReference>
<evidence type="ECO:0000313" key="3">
    <source>
        <dbReference type="Proteomes" id="UP000250235"/>
    </source>
</evidence>
<keyword evidence="3" id="KW-1185">Reference proteome</keyword>
<sequence>MLGRVSRGEGHASKSPTSLRLSLGSKIIENHGDNLDRDNHQSKLISTGRSAPMHHASSKESQRIARHIGVAPLPPAIAFGKAASARSYNWYQSQGDGSDLSIGGVSSDTLSASTDPLSVAVGVSRNRSSFTHQPSRRPDLSRW</sequence>